<reference evidence="1 2" key="1">
    <citation type="submission" date="2020-08" db="EMBL/GenBank/DDBJ databases">
        <title>Bridging the membrane lipid divide: bacteria of the FCB group superphylum have the potential to synthesize archaeal ether lipids.</title>
        <authorList>
            <person name="Villanueva L."/>
            <person name="Von Meijenfeldt F.A.B."/>
            <person name="Westbye A.B."/>
            <person name="Yadav S."/>
            <person name="Hopmans E.C."/>
            <person name="Dutilh B.E."/>
            <person name="Sinninghe Damste J.S."/>
        </authorList>
    </citation>
    <scope>NUCLEOTIDE SEQUENCE [LARGE SCALE GENOMIC DNA]</scope>
    <source>
        <strain evidence="1">NIOZ-UU17</strain>
    </source>
</reference>
<evidence type="ECO:0000313" key="1">
    <source>
        <dbReference type="EMBL" id="MBC8432930.1"/>
    </source>
</evidence>
<protein>
    <recommendedName>
        <fullName evidence="3">Tagatose-6-phosphate kinase</fullName>
    </recommendedName>
</protein>
<comment type="caution">
    <text evidence="1">The sequence shown here is derived from an EMBL/GenBank/DDBJ whole genome shotgun (WGS) entry which is preliminary data.</text>
</comment>
<dbReference type="Proteomes" id="UP000605201">
    <property type="component" value="Unassembled WGS sequence"/>
</dbReference>
<gene>
    <name evidence="1" type="ORF">H8D96_13550</name>
</gene>
<accession>A0A8J6P5Z2</accession>
<dbReference type="InterPro" id="IPR013785">
    <property type="entry name" value="Aldolase_TIM"/>
</dbReference>
<dbReference type="AlphaFoldDB" id="A0A8J6P5Z2"/>
<sequence length="381" mass="43676">MLKNFIKKRRCTQLCVGPMSKNCIDVSIEISKQLDIPIVLIASRRQIDADFLGGGYVEPFTTQAFSDYVKSKKANKVFMARDHGGPWQNNVETSQNMDLETAMESAKRSFEIDILSGLQLIHIDPSIPIQNENLDLIKILDRLFELYSFCVEVADKHSRKIEVELGTEEQNGYGQNFDMFEFFVSKTIEFCARNGVPKPAFVVAQTGTKVKEMKNVGTFQNNISEEKKLPLYHLERTLEVCNRHGIMMKEHNTDYLSNQALALRPLLGIHASNVAPEFGVAETKSFLYLLKTHGHQKAFDRFVEIALESKKWEKWMLEETTSSDLEKAIISGHYIFSHPEVIEMKNKTDRDLTAKNIDLEGYLQQNIKASMMRYVQLFNMI</sequence>
<organism evidence="1 2">
    <name type="scientific">Candidatus Desulfatibia vada</name>
    <dbReference type="NCBI Taxonomy" id="2841696"/>
    <lineage>
        <taxon>Bacteria</taxon>
        <taxon>Pseudomonadati</taxon>
        <taxon>Thermodesulfobacteriota</taxon>
        <taxon>Desulfobacteria</taxon>
        <taxon>Desulfobacterales</taxon>
        <taxon>Desulfobacterales incertae sedis</taxon>
        <taxon>Candidatus Desulfatibia</taxon>
    </lineage>
</organism>
<evidence type="ECO:0000313" key="2">
    <source>
        <dbReference type="Proteomes" id="UP000605201"/>
    </source>
</evidence>
<dbReference type="SUPFAM" id="SSF51569">
    <property type="entry name" value="Aldolase"/>
    <property type="match status" value="1"/>
</dbReference>
<name>A0A8J6P5Z2_9BACT</name>
<evidence type="ECO:0008006" key="3">
    <source>
        <dbReference type="Google" id="ProtNLM"/>
    </source>
</evidence>
<proteinExistence type="predicted"/>
<dbReference type="Gene3D" id="3.20.20.70">
    <property type="entry name" value="Aldolase class I"/>
    <property type="match status" value="1"/>
</dbReference>
<dbReference type="EMBL" id="JACNIG010000254">
    <property type="protein sequence ID" value="MBC8432930.1"/>
    <property type="molecule type" value="Genomic_DNA"/>
</dbReference>